<dbReference type="GO" id="GO:0030170">
    <property type="term" value="F:pyridoxal phosphate binding"/>
    <property type="evidence" value="ECO:0007669"/>
    <property type="project" value="InterPro"/>
</dbReference>
<dbReference type="InterPro" id="IPR036390">
    <property type="entry name" value="WH_DNA-bd_sf"/>
</dbReference>
<dbReference type="PANTHER" id="PTHR46577:SF1">
    <property type="entry name" value="HTH-TYPE TRANSCRIPTIONAL REGULATORY PROTEIN GABR"/>
    <property type="match status" value="1"/>
</dbReference>
<keyword evidence="5" id="KW-0804">Transcription</keyword>
<dbReference type="SUPFAM" id="SSF53383">
    <property type="entry name" value="PLP-dependent transferases"/>
    <property type="match status" value="1"/>
</dbReference>
<evidence type="ECO:0000256" key="3">
    <source>
        <dbReference type="ARBA" id="ARBA00023015"/>
    </source>
</evidence>
<keyword evidence="7" id="KW-0808">Transferase</keyword>
<dbReference type="CDD" id="cd00609">
    <property type="entry name" value="AAT_like"/>
    <property type="match status" value="1"/>
</dbReference>
<evidence type="ECO:0000256" key="5">
    <source>
        <dbReference type="ARBA" id="ARBA00023163"/>
    </source>
</evidence>
<dbReference type="CDD" id="cd07377">
    <property type="entry name" value="WHTH_GntR"/>
    <property type="match status" value="1"/>
</dbReference>
<name>A0A556MII9_9SPHI</name>
<keyword evidence="3" id="KW-0805">Transcription regulation</keyword>
<organism evidence="7 8">
    <name type="scientific">Mucilaginibacter corticis</name>
    <dbReference type="NCBI Taxonomy" id="2597670"/>
    <lineage>
        <taxon>Bacteria</taxon>
        <taxon>Pseudomonadati</taxon>
        <taxon>Bacteroidota</taxon>
        <taxon>Sphingobacteriia</taxon>
        <taxon>Sphingobacteriales</taxon>
        <taxon>Sphingobacteriaceae</taxon>
        <taxon>Mucilaginibacter</taxon>
    </lineage>
</organism>
<dbReference type="RefSeq" id="WP_144249768.1">
    <property type="nucleotide sequence ID" value="NZ_VLPK01000003.1"/>
</dbReference>
<dbReference type="SMART" id="SM00345">
    <property type="entry name" value="HTH_GNTR"/>
    <property type="match status" value="1"/>
</dbReference>
<evidence type="ECO:0000256" key="1">
    <source>
        <dbReference type="ARBA" id="ARBA00005384"/>
    </source>
</evidence>
<reference evidence="7 8" key="1">
    <citation type="submission" date="2019-07" db="EMBL/GenBank/DDBJ databases">
        <authorList>
            <person name="Huq M.A."/>
        </authorList>
    </citation>
    <scope>NUCLEOTIDE SEQUENCE [LARGE SCALE GENOMIC DNA]</scope>
    <source>
        <strain evidence="7 8">MAH-19</strain>
    </source>
</reference>
<keyword evidence="4" id="KW-0238">DNA-binding</keyword>
<dbReference type="InterPro" id="IPR036388">
    <property type="entry name" value="WH-like_DNA-bd_sf"/>
</dbReference>
<dbReference type="InterPro" id="IPR015424">
    <property type="entry name" value="PyrdxlP-dep_Trfase"/>
</dbReference>
<accession>A0A556MII9</accession>
<dbReference type="Proteomes" id="UP000318733">
    <property type="component" value="Unassembled WGS sequence"/>
</dbReference>
<keyword evidence="7" id="KW-0032">Aminotransferase</keyword>
<comment type="caution">
    <text evidence="7">The sequence shown here is derived from an EMBL/GenBank/DDBJ whole genome shotgun (WGS) entry which is preliminary data.</text>
</comment>
<dbReference type="PROSITE" id="PS50949">
    <property type="entry name" value="HTH_GNTR"/>
    <property type="match status" value="1"/>
</dbReference>
<protein>
    <submittedName>
        <fullName evidence="7">PLP-dependent aminotransferase family protein</fullName>
    </submittedName>
</protein>
<dbReference type="AlphaFoldDB" id="A0A556MII9"/>
<dbReference type="SUPFAM" id="SSF46785">
    <property type="entry name" value="Winged helix' DNA-binding domain"/>
    <property type="match status" value="1"/>
</dbReference>
<dbReference type="InterPro" id="IPR015421">
    <property type="entry name" value="PyrdxlP-dep_Trfase_major"/>
</dbReference>
<evidence type="ECO:0000256" key="2">
    <source>
        <dbReference type="ARBA" id="ARBA00022898"/>
    </source>
</evidence>
<dbReference type="Pfam" id="PF00155">
    <property type="entry name" value="Aminotran_1_2"/>
    <property type="match status" value="1"/>
</dbReference>
<evidence type="ECO:0000259" key="6">
    <source>
        <dbReference type="PROSITE" id="PS50949"/>
    </source>
</evidence>
<dbReference type="InterPro" id="IPR051446">
    <property type="entry name" value="HTH_trans_reg/aminotransferase"/>
</dbReference>
<dbReference type="Pfam" id="PF00392">
    <property type="entry name" value="GntR"/>
    <property type="match status" value="1"/>
</dbReference>
<dbReference type="Gene3D" id="3.40.640.10">
    <property type="entry name" value="Type I PLP-dependent aspartate aminotransferase-like (Major domain)"/>
    <property type="match status" value="1"/>
</dbReference>
<feature type="domain" description="HTH gntR-type" evidence="6">
    <location>
        <begin position="16"/>
        <end position="84"/>
    </location>
</feature>
<keyword evidence="2" id="KW-0663">Pyridoxal phosphate</keyword>
<dbReference type="Gene3D" id="1.10.10.10">
    <property type="entry name" value="Winged helix-like DNA-binding domain superfamily/Winged helix DNA-binding domain"/>
    <property type="match status" value="1"/>
</dbReference>
<dbReference type="GO" id="GO:0008483">
    <property type="term" value="F:transaminase activity"/>
    <property type="evidence" value="ECO:0007669"/>
    <property type="project" value="UniProtKB-KW"/>
</dbReference>
<evidence type="ECO:0000313" key="8">
    <source>
        <dbReference type="Proteomes" id="UP000318733"/>
    </source>
</evidence>
<dbReference type="InterPro" id="IPR000524">
    <property type="entry name" value="Tscrpt_reg_HTH_GntR"/>
</dbReference>
<dbReference type="EMBL" id="VLPK01000003">
    <property type="protein sequence ID" value="TSJ39731.1"/>
    <property type="molecule type" value="Genomic_DNA"/>
</dbReference>
<keyword evidence="8" id="KW-1185">Reference proteome</keyword>
<dbReference type="GO" id="GO:0003677">
    <property type="term" value="F:DNA binding"/>
    <property type="evidence" value="ECO:0007669"/>
    <property type="project" value="UniProtKB-KW"/>
</dbReference>
<evidence type="ECO:0000313" key="7">
    <source>
        <dbReference type="EMBL" id="TSJ39731.1"/>
    </source>
</evidence>
<dbReference type="PANTHER" id="PTHR46577">
    <property type="entry name" value="HTH-TYPE TRANSCRIPTIONAL REGULATORY PROTEIN GABR"/>
    <property type="match status" value="1"/>
</dbReference>
<gene>
    <name evidence="7" type="ORF">FO440_18510</name>
</gene>
<comment type="similarity">
    <text evidence="1">In the C-terminal section; belongs to the class-I pyridoxal-phosphate-dependent aminotransferase family.</text>
</comment>
<dbReference type="InterPro" id="IPR004839">
    <property type="entry name" value="Aminotransferase_I/II_large"/>
</dbReference>
<dbReference type="GO" id="GO:0003700">
    <property type="term" value="F:DNA-binding transcription factor activity"/>
    <property type="evidence" value="ECO:0007669"/>
    <property type="project" value="InterPro"/>
</dbReference>
<dbReference type="OrthoDB" id="594134at2"/>
<sequence length="488" mass="54186">MRALASLIVLDKYAAQPVYLQIADQLLVLIKNGTIGPGYRLLSSRSLAIALAVHRKTVVRAYEDLTAQGWLQSVRGHGTYVNRQLPIPDSQSFSERPVLNADPNKKAGFALAPAEHLQRTVIKIDTAYHLDDGYPDLRLAPLQELSRAFQTQLRSNHAFGRLGYGDPQGSIRLREVLSDYLNETRGLKTTAGNILITRGTIMGLYLASTALLKPGDTVAVGASGWKAADTNFLQAGAKLVRIPVDEHGILTERLEEICAQQTLRMVYVTSHHHYPTTVALRADRRLALLRLSEKYRFIIFEDDYDYDFHYLNKPLMPLASADHAGMVLYCGSFNKSIAPGIRVGYLAGSENVIASLSLLRRIIDRQGDVVLENAMAELLQLGIIQRHLRKAIRTYRERRDLFCNLLTRHLEDKVSFMIPEGGLAVWTVFDPAIDLKKLAASALKNDIFLNDGSGQSISGAKAHALRLGFASSNAEELEHIVTTLRKII</sequence>
<evidence type="ECO:0000256" key="4">
    <source>
        <dbReference type="ARBA" id="ARBA00023125"/>
    </source>
</evidence>
<proteinExistence type="inferred from homology"/>